<evidence type="ECO:0008006" key="4">
    <source>
        <dbReference type="Google" id="ProtNLM"/>
    </source>
</evidence>
<comment type="caution">
    <text evidence="2">The sequence shown here is derived from an EMBL/GenBank/DDBJ whole genome shotgun (WGS) entry which is preliminary data.</text>
</comment>
<keyword evidence="1" id="KW-0732">Signal</keyword>
<feature type="signal peptide" evidence="1">
    <location>
        <begin position="1"/>
        <end position="29"/>
    </location>
</feature>
<dbReference type="EMBL" id="JAKKSL010000001">
    <property type="protein sequence ID" value="MCI2282989.1"/>
    <property type="molecule type" value="Genomic_DNA"/>
</dbReference>
<dbReference type="Proteomes" id="UP001139646">
    <property type="component" value="Unassembled WGS sequence"/>
</dbReference>
<gene>
    <name evidence="2" type="ORF">L3081_05745</name>
</gene>
<evidence type="ECO:0000313" key="3">
    <source>
        <dbReference type="Proteomes" id="UP001139646"/>
    </source>
</evidence>
<name>A0ABS9WYB8_9GAMM</name>
<proteinExistence type="predicted"/>
<sequence length="130" mass="14670">MMNKLICRYTKTIMLFVLSFVLCACAIQASEKEWALLPLDNEQARTEIIKLISESMGGKTIPIAKDVFQQTSRLLLGKTSVTSPNGIRVIRTDNEAAIVFELLKQGSHCLLRRVDNAQEWTLITKSCIKR</sequence>
<dbReference type="PROSITE" id="PS51257">
    <property type="entry name" value="PROKAR_LIPOPROTEIN"/>
    <property type="match status" value="1"/>
</dbReference>
<evidence type="ECO:0000256" key="1">
    <source>
        <dbReference type="SAM" id="SignalP"/>
    </source>
</evidence>
<accession>A0ABS9WYB8</accession>
<evidence type="ECO:0000313" key="2">
    <source>
        <dbReference type="EMBL" id="MCI2282989.1"/>
    </source>
</evidence>
<organism evidence="2 3">
    <name type="scientific">Colwellia maritima</name>
    <dbReference type="NCBI Taxonomy" id="2912588"/>
    <lineage>
        <taxon>Bacteria</taxon>
        <taxon>Pseudomonadati</taxon>
        <taxon>Pseudomonadota</taxon>
        <taxon>Gammaproteobacteria</taxon>
        <taxon>Alteromonadales</taxon>
        <taxon>Colwelliaceae</taxon>
        <taxon>Colwellia</taxon>
    </lineage>
</organism>
<protein>
    <recommendedName>
        <fullName evidence="4">Lipoprotein</fullName>
    </recommendedName>
</protein>
<dbReference type="RefSeq" id="WP_242284116.1">
    <property type="nucleotide sequence ID" value="NZ_JAKKSL010000001.1"/>
</dbReference>
<keyword evidence="3" id="KW-1185">Reference proteome</keyword>
<reference evidence="2" key="1">
    <citation type="submission" date="2022-01" db="EMBL/GenBank/DDBJ databases">
        <title>Colwellia maritima, isolated from seawater.</title>
        <authorList>
            <person name="Kristyanto S."/>
            <person name="Jung J."/>
            <person name="Jeon C.O."/>
        </authorList>
    </citation>
    <scope>NUCLEOTIDE SEQUENCE</scope>
    <source>
        <strain evidence="2">MSW7</strain>
    </source>
</reference>
<feature type="chain" id="PRO_5046152396" description="Lipoprotein" evidence="1">
    <location>
        <begin position="30"/>
        <end position="130"/>
    </location>
</feature>